<gene>
    <name evidence="7" type="ordered locus">Ndas_1723</name>
</gene>
<dbReference type="GO" id="GO:0016787">
    <property type="term" value="F:hydrolase activity"/>
    <property type="evidence" value="ECO:0007669"/>
    <property type="project" value="UniProtKB-KW"/>
</dbReference>
<dbReference type="KEGG" id="nda:Ndas_1723"/>
<dbReference type="Pfam" id="PF08386">
    <property type="entry name" value="Abhydrolase_4"/>
    <property type="match status" value="1"/>
</dbReference>
<organism evidence="7 8">
    <name type="scientific">Nocardiopsis dassonvillei (strain ATCC 23218 / DSM 43111 / CIP 107115 / JCM 7437 / KCTC 9190 / NBRC 14626 / NCTC 10488 / NRRL B-5397 / IMRU 509)</name>
    <name type="common">Actinomadura dassonvillei</name>
    <dbReference type="NCBI Taxonomy" id="446468"/>
    <lineage>
        <taxon>Bacteria</taxon>
        <taxon>Bacillati</taxon>
        <taxon>Actinomycetota</taxon>
        <taxon>Actinomycetes</taxon>
        <taxon>Streptosporangiales</taxon>
        <taxon>Nocardiopsidaceae</taxon>
        <taxon>Nocardiopsis</taxon>
    </lineage>
</organism>
<feature type="domain" description="Peptidase S33 tripeptidyl aminopeptidase-like C-terminal" evidence="6">
    <location>
        <begin position="408"/>
        <end position="507"/>
    </location>
</feature>
<dbReference type="InterPro" id="IPR013595">
    <property type="entry name" value="Pept_S33_TAP-like_C"/>
</dbReference>
<evidence type="ECO:0000256" key="5">
    <source>
        <dbReference type="SAM" id="SignalP"/>
    </source>
</evidence>
<feature type="region of interest" description="Disordered" evidence="4">
    <location>
        <begin position="507"/>
        <end position="536"/>
    </location>
</feature>
<reference evidence="7 8" key="1">
    <citation type="journal article" date="2010" name="Stand. Genomic Sci.">
        <title>Complete genome sequence of Nocardiopsis dassonvillei type strain (IMRU 509).</title>
        <authorList>
            <person name="Sun H."/>
            <person name="Lapidus A."/>
            <person name="Nolan M."/>
            <person name="Lucas S."/>
            <person name="Del Rio T.G."/>
            <person name="Tice H."/>
            <person name="Cheng J.F."/>
            <person name="Tapia R."/>
            <person name="Han C."/>
            <person name="Goodwin L."/>
            <person name="Pitluck S."/>
            <person name="Pagani I."/>
            <person name="Ivanova N."/>
            <person name="Mavromatis K."/>
            <person name="Mikhailova N."/>
            <person name="Pati A."/>
            <person name="Chen A."/>
            <person name="Palaniappan K."/>
            <person name="Land M."/>
            <person name="Hauser L."/>
            <person name="Chang Y.J."/>
            <person name="Jeffries C.D."/>
            <person name="Djao O.D."/>
            <person name="Rohde M."/>
            <person name="Sikorski J."/>
            <person name="Goker M."/>
            <person name="Woyke T."/>
            <person name="Bristow J."/>
            <person name="Eisen J.A."/>
            <person name="Markowitz V."/>
            <person name="Hugenholtz P."/>
            <person name="Kyrpides N.C."/>
            <person name="Klenk H.P."/>
        </authorList>
    </citation>
    <scope>NUCLEOTIDE SEQUENCE [LARGE SCALE GENOMIC DNA]</scope>
    <source>
        <strain evidence="8">ATCC 23218 / DSM 43111 / CIP 107115 / JCM 7437 / KCTC 9190 / NBRC 14626 / NCTC 10488 / NRRL B-5397 / IMRU 509</strain>
    </source>
</reference>
<feature type="chain" id="PRO_5003092899" evidence="5">
    <location>
        <begin position="32"/>
        <end position="536"/>
    </location>
</feature>
<dbReference type="InterPro" id="IPR029058">
    <property type="entry name" value="AB_hydrolase_fold"/>
</dbReference>
<evidence type="ECO:0000313" key="7">
    <source>
        <dbReference type="EMBL" id="ADH67151.1"/>
    </source>
</evidence>
<comment type="similarity">
    <text evidence="1">Belongs to the peptidase S33 family.</text>
</comment>
<keyword evidence="2 5" id="KW-0732">Signal</keyword>
<dbReference type="EMBL" id="CP002040">
    <property type="protein sequence ID" value="ADH67151.1"/>
    <property type="molecule type" value="Genomic_DNA"/>
</dbReference>
<evidence type="ECO:0000256" key="3">
    <source>
        <dbReference type="ARBA" id="ARBA00022801"/>
    </source>
</evidence>
<proteinExistence type="inferred from homology"/>
<evidence type="ECO:0000313" key="8">
    <source>
        <dbReference type="Proteomes" id="UP000002219"/>
    </source>
</evidence>
<dbReference type="PANTHER" id="PTHR43248:SF29">
    <property type="entry name" value="TRIPEPTIDYL AMINOPEPTIDASE"/>
    <property type="match status" value="1"/>
</dbReference>
<protein>
    <submittedName>
        <fullName evidence="7">TAP domain protein</fullName>
    </submittedName>
</protein>
<dbReference type="InterPro" id="IPR051601">
    <property type="entry name" value="Serine_prot/Carboxylest_S33"/>
</dbReference>
<dbReference type="Proteomes" id="UP000002219">
    <property type="component" value="Chromosome 1"/>
</dbReference>
<dbReference type="STRING" id="446468.Ndas_1723"/>
<dbReference type="AlphaFoldDB" id="D7B4W1"/>
<accession>D7B4W1</accession>
<name>D7B4W1_NOCDD</name>
<sequence length="536" mass="57040">MGRRRSAGRSLLPMVAVCLAGSLVAPVPAAADERGGAPTTALEWGACPEDVPTGTYPLECATVPVPVDYDDPDGDRIEIMVSRLASTEPDQRRGVLLLNPGGPGGSGLSMPADLASLGVPASVLNSYDLIGMDTRGVGHSSAVSCGFTTDQEYFGNIPPYAVDETAVTEQAAVAEGVADQCARSDGNGLMRHISTANMARDLDRIRAALGEEEASFFGLSYGSALGAAYASMFPGSTDRIVLDSNIGDTFLDYDGMRRFALGFEETFPDFAAWAAERDGSYGLGGSPEQVRETYFETAERLDEEGPVAGVDGHVFRLAVFVGLYNERSYGRTAQLWQSVRLADEEAVRRHMEESGLGGAGAATGELWPSDNAWSVFLATTCNDVEWPEDLAAYQQGVAEDRERYPMYGAASANVMPCAYWNDAPSEPAVEITGEGPANVLIMQNLRDPATPHLGGVLLDEKFGQRSRLVSVDDSGHGAYVYGDNPCAWDVATSYLVDGEFPERDVSCGASGASGLGLDEEVQRSRTQTLDRLQDTA</sequence>
<dbReference type="eggNOG" id="COG0596">
    <property type="taxonomic scope" value="Bacteria"/>
</dbReference>
<dbReference type="HOGENOM" id="CLU_013364_3_2_11"/>
<evidence type="ECO:0000256" key="1">
    <source>
        <dbReference type="ARBA" id="ARBA00010088"/>
    </source>
</evidence>
<evidence type="ECO:0000259" key="6">
    <source>
        <dbReference type="Pfam" id="PF08386"/>
    </source>
</evidence>
<evidence type="ECO:0000256" key="4">
    <source>
        <dbReference type="SAM" id="MobiDB-lite"/>
    </source>
</evidence>
<keyword evidence="8" id="KW-1185">Reference proteome</keyword>
<dbReference type="SUPFAM" id="SSF53474">
    <property type="entry name" value="alpha/beta-Hydrolases"/>
    <property type="match status" value="1"/>
</dbReference>
<keyword evidence="3" id="KW-0378">Hydrolase</keyword>
<evidence type="ECO:0000256" key="2">
    <source>
        <dbReference type="ARBA" id="ARBA00022729"/>
    </source>
</evidence>
<feature type="signal peptide" evidence="5">
    <location>
        <begin position="1"/>
        <end position="31"/>
    </location>
</feature>
<dbReference type="Gene3D" id="3.40.50.1820">
    <property type="entry name" value="alpha/beta hydrolase"/>
    <property type="match status" value="1"/>
</dbReference>
<dbReference type="PANTHER" id="PTHR43248">
    <property type="entry name" value="2-SUCCINYL-6-HYDROXY-2,4-CYCLOHEXADIENE-1-CARBOXYLATE SYNTHASE"/>
    <property type="match status" value="1"/>
</dbReference>